<name>A0A7J9N056_GOSSC</name>
<dbReference type="GO" id="GO:0009089">
    <property type="term" value="P:lysine biosynthetic process via diaminopimelate"/>
    <property type="evidence" value="ECO:0007669"/>
    <property type="project" value="InterPro"/>
</dbReference>
<keyword evidence="2" id="KW-1185">Reference proteome</keyword>
<comment type="caution">
    <text evidence="1">The sequence shown here is derived from an EMBL/GenBank/DDBJ whole genome shotgun (WGS) entry which is preliminary data.</text>
</comment>
<dbReference type="PANTHER" id="PTHR20836">
    <property type="entry name" value="DIHYDRODIPICOLINATE REDUCTASE"/>
    <property type="match status" value="1"/>
</dbReference>
<dbReference type="EMBL" id="JABFAF010265472">
    <property type="protein sequence ID" value="MBA0876618.1"/>
    <property type="molecule type" value="Genomic_DNA"/>
</dbReference>
<evidence type="ECO:0000313" key="2">
    <source>
        <dbReference type="Proteomes" id="UP000593576"/>
    </source>
</evidence>
<evidence type="ECO:0000313" key="1">
    <source>
        <dbReference type="EMBL" id="MBA0876618.1"/>
    </source>
</evidence>
<proteinExistence type="predicted"/>
<gene>
    <name evidence="1" type="ORF">Goshw_025141</name>
</gene>
<organism evidence="1 2">
    <name type="scientific">Gossypium schwendimanii</name>
    <name type="common">Cotton</name>
    <dbReference type="NCBI Taxonomy" id="34291"/>
    <lineage>
        <taxon>Eukaryota</taxon>
        <taxon>Viridiplantae</taxon>
        <taxon>Streptophyta</taxon>
        <taxon>Embryophyta</taxon>
        <taxon>Tracheophyta</taxon>
        <taxon>Spermatophyta</taxon>
        <taxon>Magnoliopsida</taxon>
        <taxon>eudicotyledons</taxon>
        <taxon>Gunneridae</taxon>
        <taxon>Pentapetalae</taxon>
        <taxon>rosids</taxon>
        <taxon>malvids</taxon>
        <taxon>Malvales</taxon>
        <taxon>Malvaceae</taxon>
        <taxon>Malvoideae</taxon>
        <taxon>Gossypium</taxon>
    </lineage>
</organism>
<dbReference type="Proteomes" id="UP000593576">
    <property type="component" value="Unassembled WGS sequence"/>
</dbReference>
<accession>A0A7J9N056</accession>
<dbReference type="GO" id="GO:0009570">
    <property type="term" value="C:chloroplast stroma"/>
    <property type="evidence" value="ECO:0007669"/>
    <property type="project" value="TreeGrafter"/>
</dbReference>
<dbReference type="GO" id="GO:0008839">
    <property type="term" value="F:4-hydroxy-tetrahydrodipicolinate reductase"/>
    <property type="evidence" value="ECO:0007669"/>
    <property type="project" value="InterPro"/>
</dbReference>
<reference evidence="1 2" key="1">
    <citation type="journal article" date="2019" name="Genome Biol. Evol.">
        <title>Insights into the evolution of the New World diploid cottons (Gossypium, subgenus Houzingenia) based on genome sequencing.</title>
        <authorList>
            <person name="Grover C.E."/>
            <person name="Arick M.A. 2nd"/>
            <person name="Thrash A."/>
            <person name="Conover J.L."/>
            <person name="Sanders W.S."/>
            <person name="Peterson D.G."/>
            <person name="Frelichowski J.E."/>
            <person name="Scheffler J.A."/>
            <person name="Scheffler B.E."/>
            <person name="Wendel J.F."/>
        </authorList>
    </citation>
    <scope>NUCLEOTIDE SEQUENCE [LARGE SCALE GENOMIC DNA]</scope>
    <source>
        <strain evidence="1">1</strain>
        <tissue evidence="1">Leaf</tissue>
    </source>
</reference>
<dbReference type="AlphaFoldDB" id="A0A7J9N056"/>
<dbReference type="OrthoDB" id="10259487at2759"/>
<dbReference type="PANTHER" id="PTHR20836:SF0">
    <property type="entry name" value="4-HYDROXY-TETRAHYDRODIPICOLINATE REDUCTASE 1, CHLOROPLASTIC-RELATED"/>
    <property type="match status" value="1"/>
</dbReference>
<dbReference type="InterPro" id="IPR023940">
    <property type="entry name" value="DHDPR_bac"/>
</dbReference>
<dbReference type="GO" id="GO:0019877">
    <property type="term" value="P:diaminopimelate biosynthetic process"/>
    <property type="evidence" value="ECO:0007669"/>
    <property type="project" value="TreeGrafter"/>
</dbReference>
<protein>
    <submittedName>
        <fullName evidence="1">Uncharacterized protein</fullName>
    </submittedName>
</protein>
<sequence length="89" mass="9881">MFQQGTTVGDRDRLYKTVEELKVVAFLAAMEIMAEQFSGAFSGYNLQLLLSIRFFVLKVMESHQAGKLDTSGTAKAIISCFQKLGCHLT</sequence>